<comment type="caution">
    <text evidence="10">The sequence shown here is derived from an EMBL/GenBank/DDBJ whole genome shotgun (WGS) entry which is preliminary data.</text>
</comment>
<reference evidence="10" key="1">
    <citation type="journal article" date="2020" name="Cell">
        <title>Large-Scale Comparative Analyses of Tick Genomes Elucidate Their Genetic Diversity and Vector Capacities.</title>
        <authorList>
            <consortium name="Tick Genome and Microbiome Consortium (TIGMIC)"/>
            <person name="Jia N."/>
            <person name="Wang J."/>
            <person name="Shi W."/>
            <person name="Du L."/>
            <person name="Sun Y."/>
            <person name="Zhan W."/>
            <person name="Jiang J.F."/>
            <person name="Wang Q."/>
            <person name="Zhang B."/>
            <person name="Ji P."/>
            <person name="Bell-Sakyi L."/>
            <person name="Cui X.M."/>
            <person name="Yuan T.T."/>
            <person name="Jiang B.G."/>
            <person name="Yang W.F."/>
            <person name="Lam T.T."/>
            <person name="Chang Q.C."/>
            <person name="Ding S.J."/>
            <person name="Wang X.J."/>
            <person name="Zhu J.G."/>
            <person name="Ruan X.D."/>
            <person name="Zhao L."/>
            <person name="Wei J.T."/>
            <person name="Ye R.Z."/>
            <person name="Que T.C."/>
            <person name="Du C.H."/>
            <person name="Zhou Y.H."/>
            <person name="Cheng J.X."/>
            <person name="Dai P.F."/>
            <person name="Guo W.B."/>
            <person name="Han X.H."/>
            <person name="Huang E.J."/>
            <person name="Li L.F."/>
            <person name="Wei W."/>
            <person name="Gao Y.C."/>
            <person name="Liu J.Z."/>
            <person name="Shao H.Z."/>
            <person name="Wang X."/>
            <person name="Wang C.C."/>
            <person name="Yang T.C."/>
            <person name="Huo Q.B."/>
            <person name="Li W."/>
            <person name="Chen H.Y."/>
            <person name="Chen S.E."/>
            <person name="Zhou L.G."/>
            <person name="Ni X.B."/>
            <person name="Tian J.H."/>
            <person name="Sheng Y."/>
            <person name="Liu T."/>
            <person name="Pan Y.S."/>
            <person name="Xia L.Y."/>
            <person name="Li J."/>
            <person name="Zhao F."/>
            <person name="Cao W.C."/>
        </authorList>
    </citation>
    <scope>NUCLEOTIDE SEQUENCE</scope>
    <source>
        <strain evidence="10">Rmic-2018</strain>
    </source>
</reference>
<evidence type="ECO:0000256" key="7">
    <source>
        <dbReference type="ARBA" id="ARBA00047761"/>
    </source>
</evidence>
<comment type="subcellular location">
    <subcellularLocation>
        <location evidence="1 9">Nucleus</location>
    </subcellularLocation>
</comment>
<accession>A0A9J6F6B8</accession>
<evidence type="ECO:0000256" key="3">
    <source>
        <dbReference type="ARBA" id="ARBA00022664"/>
    </source>
</evidence>
<evidence type="ECO:0000313" key="10">
    <source>
        <dbReference type="EMBL" id="KAH8042338.1"/>
    </source>
</evidence>
<dbReference type="Pfam" id="PF04722">
    <property type="entry name" value="Ssu72"/>
    <property type="match status" value="2"/>
</dbReference>
<dbReference type="EMBL" id="JABSTU010000001">
    <property type="protein sequence ID" value="KAH8042338.1"/>
    <property type="molecule type" value="Genomic_DNA"/>
</dbReference>
<evidence type="ECO:0000256" key="1">
    <source>
        <dbReference type="ARBA" id="ARBA00004123"/>
    </source>
</evidence>
<evidence type="ECO:0000256" key="5">
    <source>
        <dbReference type="ARBA" id="ARBA00022912"/>
    </source>
</evidence>
<evidence type="ECO:0000256" key="6">
    <source>
        <dbReference type="ARBA" id="ARBA00023242"/>
    </source>
</evidence>
<proteinExistence type="inferred from homology"/>
<dbReference type="Gene3D" id="3.40.50.2300">
    <property type="match status" value="1"/>
</dbReference>
<protein>
    <recommendedName>
        <fullName evidence="9">RNA polymerase II subunit A C-terminal domain phosphatase SSU72</fullName>
        <shortName evidence="9">CTD phosphatase SSU72</shortName>
        <ecNumber evidence="9">3.1.3.16</ecNumber>
    </recommendedName>
</protein>
<evidence type="ECO:0000256" key="9">
    <source>
        <dbReference type="RuleBase" id="RU369031"/>
    </source>
</evidence>
<comment type="function">
    <text evidence="9">Protein phosphatase that catalyzes the dephosphorylation of the C-terminal domain of RNA polymerase II. Plays a role in RNA processing and termination.</text>
</comment>
<evidence type="ECO:0000256" key="4">
    <source>
        <dbReference type="ARBA" id="ARBA00022801"/>
    </source>
</evidence>
<comment type="catalytic activity">
    <reaction evidence="8 9">
        <text>O-phospho-L-threonyl-[protein] + H2O = L-threonyl-[protein] + phosphate</text>
        <dbReference type="Rhea" id="RHEA:47004"/>
        <dbReference type="Rhea" id="RHEA-COMP:11060"/>
        <dbReference type="Rhea" id="RHEA-COMP:11605"/>
        <dbReference type="ChEBI" id="CHEBI:15377"/>
        <dbReference type="ChEBI" id="CHEBI:30013"/>
        <dbReference type="ChEBI" id="CHEBI:43474"/>
        <dbReference type="ChEBI" id="CHEBI:61977"/>
        <dbReference type="EC" id="3.1.3.16"/>
    </reaction>
</comment>
<reference evidence="10" key="2">
    <citation type="submission" date="2021-09" db="EMBL/GenBank/DDBJ databases">
        <authorList>
            <person name="Jia N."/>
            <person name="Wang J."/>
            <person name="Shi W."/>
            <person name="Du L."/>
            <person name="Sun Y."/>
            <person name="Zhan W."/>
            <person name="Jiang J."/>
            <person name="Wang Q."/>
            <person name="Zhang B."/>
            <person name="Ji P."/>
            <person name="Sakyi L.B."/>
            <person name="Cui X."/>
            <person name="Yuan T."/>
            <person name="Jiang B."/>
            <person name="Yang W."/>
            <person name="Lam T.T.-Y."/>
            <person name="Chang Q."/>
            <person name="Ding S."/>
            <person name="Wang X."/>
            <person name="Zhu J."/>
            <person name="Ruan X."/>
            <person name="Zhao L."/>
            <person name="Wei J."/>
            <person name="Que T."/>
            <person name="Du C."/>
            <person name="Cheng J."/>
            <person name="Dai P."/>
            <person name="Han X."/>
            <person name="Huang E."/>
            <person name="Gao Y."/>
            <person name="Liu J."/>
            <person name="Shao H."/>
            <person name="Ye R."/>
            <person name="Li L."/>
            <person name="Wei W."/>
            <person name="Wang X."/>
            <person name="Wang C."/>
            <person name="Huo Q."/>
            <person name="Li W."/>
            <person name="Guo W."/>
            <person name="Chen H."/>
            <person name="Chen S."/>
            <person name="Zhou L."/>
            <person name="Zhou L."/>
            <person name="Ni X."/>
            <person name="Tian J."/>
            <person name="Zhou Y."/>
            <person name="Sheng Y."/>
            <person name="Liu T."/>
            <person name="Pan Y."/>
            <person name="Xia L."/>
            <person name="Li J."/>
            <person name="Zhao F."/>
            <person name="Cao W."/>
        </authorList>
    </citation>
    <scope>NUCLEOTIDE SEQUENCE</scope>
    <source>
        <strain evidence="10">Rmic-2018</strain>
        <tissue evidence="10">Larvae</tissue>
    </source>
</reference>
<evidence type="ECO:0000256" key="8">
    <source>
        <dbReference type="ARBA" id="ARBA00048336"/>
    </source>
</evidence>
<dbReference type="EC" id="3.1.3.16" evidence="9"/>
<keyword evidence="3 9" id="KW-0507">mRNA processing</keyword>
<dbReference type="GO" id="GO:0004722">
    <property type="term" value="F:protein serine/threonine phosphatase activity"/>
    <property type="evidence" value="ECO:0007669"/>
    <property type="project" value="UniProtKB-UniRule"/>
</dbReference>
<comment type="similarity">
    <text evidence="2 9">Belongs to the SSU72 phosphatase family.</text>
</comment>
<dbReference type="PANTHER" id="PTHR20383">
    <property type="entry name" value="RNA POLYMERASE II SUBUNIT A C-TERMINAL DOMAIN PHOSPHATASE"/>
    <property type="match status" value="1"/>
</dbReference>
<sequence length="149" mass="16269">MPGSLRLAVVCSSNQNRSMEAHAFLRCVVGAVSVSHSVRGWRRGTKKMRENGRHSARTERGTGLSVTQVGNSGEAKKGFKVRSFGSGAQVKLPGSAPDKPNVYDFGVTYEQMYQDLMEKDKALHPGPEVPHAPEKSYCVSCKSPTHFMT</sequence>
<dbReference type="GO" id="GO:0005634">
    <property type="term" value="C:nucleus"/>
    <property type="evidence" value="ECO:0007669"/>
    <property type="project" value="UniProtKB-SubCell"/>
</dbReference>
<keyword evidence="5 9" id="KW-0904">Protein phosphatase</keyword>
<dbReference type="Gene3D" id="6.10.140.550">
    <property type="match status" value="1"/>
</dbReference>
<keyword evidence="6 9" id="KW-0539">Nucleus</keyword>
<comment type="catalytic activity">
    <reaction evidence="7 9">
        <text>O-phospho-L-seryl-[protein] + H2O = L-seryl-[protein] + phosphate</text>
        <dbReference type="Rhea" id="RHEA:20629"/>
        <dbReference type="Rhea" id="RHEA-COMP:9863"/>
        <dbReference type="Rhea" id="RHEA-COMP:11604"/>
        <dbReference type="ChEBI" id="CHEBI:15377"/>
        <dbReference type="ChEBI" id="CHEBI:29999"/>
        <dbReference type="ChEBI" id="CHEBI:43474"/>
        <dbReference type="ChEBI" id="CHEBI:83421"/>
        <dbReference type="EC" id="3.1.3.16"/>
    </reaction>
</comment>
<evidence type="ECO:0000313" key="11">
    <source>
        <dbReference type="Proteomes" id="UP000821866"/>
    </source>
</evidence>
<dbReference type="VEuPathDB" id="VectorBase:LOC119167625"/>
<dbReference type="InterPro" id="IPR006811">
    <property type="entry name" value="RNA_pol_II_suA"/>
</dbReference>
<dbReference type="GO" id="GO:0006397">
    <property type="term" value="P:mRNA processing"/>
    <property type="evidence" value="ECO:0007669"/>
    <property type="project" value="UniProtKB-KW"/>
</dbReference>
<gene>
    <name evidence="10" type="ORF">HPB51_021949</name>
</gene>
<keyword evidence="11" id="KW-1185">Reference proteome</keyword>
<dbReference type="AlphaFoldDB" id="A0A9J6F6B8"/>
<dbReference type="Proteomes" id="UP000821866">
    <property type="component" value="Chromosome 1"/>
</dbReference>
<evidence type="ECO:0000256" key="2">
    <source>
        <dbReference type="ARBA" id="ARBA00008978"/>
    </source>
</evidence>
<keyword evidence="4 9" id="KW-0378">Hydrolase</keyword>
<organism evidence="10 11">
    <name type="scientific">Rhipicephalus microplus</name>
    <name type="common">Cattle tick</name>
    <name type="synonym">Boophilus microplus</name>
    <dbReference type="NCBI Taxonomy" id="6941"/>
    <lineage>
        <taxon>Eukaryota</taxon>
        <taxon>Metazoa</taxon>
        <taxon>Ecdysozoa</taxon>
        <taxon>Arthropoda</taxon>
        <taxon>Chelicerata</taxon>
        <taxon>Arachnida</taxon>
        <taxon>Acari</taxon>
        <taxon>Parasitiformes</taxon>
        <taxon>Ixodida</taxon>
        <taxon>Ixodoidea</taxon>
        <taxon>Ixodidae</taxon>
        <taxon>Rhipicephalinae</taxon>
        <taxon>Rhipicephalus</taxon>
        <taxon>Boophilus</taxon>
    </lineage>
</organism>
<name>A0A9J6F6B8_RHIMP</name>